<dbReference type="SUPFAM" id="SSF69304">
    <property type="entry name" value="Tricorn protease N-terminal domain"/>
    <property type="match status" value="1"/>
</dbReference>
<dbReference type="PANTHER" id="PTHR36842">
    <property type="entry name" value="PROTEIN TOLB HOMOLOG"/>
    <property type="match status" value="1"/>
</dbReference>
<evidence type="ECO:0000256" key="1">
    <source>
        <dbReference type="ARBA" id="ARBA00009820"/>
    </source>
</evidence>
<dbReference type="InterPro" id="IPR011659">
    <property type="entry name" value="WD40"/>
</dbReference>
<keyword evidence="3" id="KW-1185">Reference proteome</keyword>
<dbReference type="PROSITE" id="PS51257">
    <property type="entry name" value="PROKAR_LIPOPROTEIN"/>
    <property type="match status" value="1"/>
</dbReference>
<dbReference type="Proteomes" id="UP001259982">
    <property type="component" value="Unassembled WGS sequence"/>
</dbReference>
<sequence length="314" mass="33817">MRHASGSFVRSMTRAAGRLAGGVVVLALAGCGEATVDPLTDHIVFESNRDADSGPGHQDLYLIRPDGTGLLRLTDTDEDEADPAISPDGRHIAYTLRPVGGDIHIMNADGSGDRRLTDYAGSDFRAAWSPDGKHLVFASERSGRDELFVIDRNGDNRRRLTIRPRTNDRPSSGAFSPDGDRVVFESWNRAHEFAAIFTIPLAGGEATRLPIDLPITRAPAWSPDGTRIAFVGSQSRVTGHGLYVLTLETGALKRLTGLSFAATAPAWSPDSKRLAFENFQRGSNGLFRINADGTGLTEISADDGRSPHWGPASR</sequence>
<organism evidence="2 3">
    <name type="scientific">Spectribacter acetivorans</name>
    <dbReference type="NCBI Taxonomy" id="3075603"/>
    <lineage>
        <taxon>Bacteria</taxon>
        <taxon>Pseudomonadati</taxon>
        <taxon>Pseudomonadota</taxon>
        <taxon>Gammaproteobacteria</taxon>
        <taxon>Salinisphaerales</taxon>
        <taxon>Salinisphaeraceae</taxon>
        <taxon>Spectribacter</taxon>
    </lineage>
</organism>
<comment type="similarity">
    <text evidence="1">Belongs to the TolB family.</text>
</comment>
<name>A0ABU3B3Q1_9GAMM</name>
<dbReference type="EMBL" id="JAVRHY010000001">
    <property type="protein sequence ID" value="MDT0617097.1"/>
    <property type="molecule type" value="Genomic_DNA"/>
</dbReference>
<dbReference type="InterPro" id="IPR011042">
    <property type="entry name" value="6-blade_b-propeller_TolB-like"/>
</dbReference>
<reference evidence="2 3" key="1">
    <citation type="submission" date="2023-09" db="EMBL/GenBank/DDBJ databases">
        <authorList>
            <person name="Rey-Velasco X."/>
        </authorList>
    </citation>
    <scope>NUCLEOTIDE SEQUENCE [LARGE SCALE GENOMIC DNA]</scope>
    <source>
        <strain evidence="2 3">P385</strain>
    </source>
</reference>
<evidence type="ECO:0000313" key="2">
    <source>
        <dbReference type="EMBL" id="MDT0617097.1"/>
    </source>
</evidence>
<dbReference type="RefSeq" id="WP_311656695.1">
    <property type="nucleotide sequence ID" value="NZ_JAVRHY010000001.1"/>
</dbReference>
<dbReference type="PANTHER" id="PTHR36842:SF1">
    <property type="entry name" value="PROTEIN TOLB"/>
    <property type="match status" value="1"/>
</dbReference>
<accession>A0ABU3B3Q1</accession>
<proteinExistence type="inferred from homology"/>
<protein>
    <recommendedName>
        <fullName evidence="4">TolB protein</fullName>
    </recommendedName>
</protein>
<comment type="caution">
    <text evidence="2">The sequence shown here is derived from an EMBL/GenBank/DDBJ whole genome shotgun (WGS) entry which is preliminary data.</text>
</comment>
<dbReference type="Gene3D" id="2.120.10.30">
    <property type="entry name" value="TolB, C-terminal domain"/>
    <property type="match status" value="3"/>
</dbReference>
<gene>
    <name evidence="2" type="ORF">RM531_01280</name>
</gene>
<dbReference type="Pfam" id="PF07676">
    <property type="entry name" value="PD40"/>
    <property type="match status" value="4"/>
</dbReference>
<evidence type="ECO:0008006" key="4">
    <source>
        <dbReference type="Google" id="ProtNLM"/>
    </source>
</evidence>
<evidence type="ECO:0000313" key="3">
    <source>
        <dbReference type="Proteomes" id="UP001259982"/>
    </source>
</evidence>